<reference evidence="2 3" key="1">
    <citation type="submission" date="2019-03" db="EMBL/GenBank/DDBJ databases">
        <authorList>
            <person name="Nijsse B."/>
        </authorList>
    </citation>
    <scope>NUCLEOTIDE SEQUENCE [LARGE SCALE GENOMIC DNA]</scope>
    <source>
        <strain evidence="2">Desulfoluna butyratoxydans MSL71</strain>
    </source>
</reference>
<evidence type="ECO:0000313" key="2">
    <source>
        <dbReference type="EMBL" id="VFQ47518.1"/>
    </source>
</evidence>
<evidence type="ECO:0000313" key="3">
    <source>
        <dbReference type="Proteomes" id="UP000507962"/>
    </source>
</evidence>
<feature type="domain" description="FRG" evidence="1">
    <location>
        <begin position="22"/>
        <end position="128"/>
    </location>
</feature>
<protein>
    <submittedName>
        <fullName evidence="2">Frg domain</fullName>
    </submittedName>
</protein>
<keyword evidence="3" id="KW-1185">Reference proteome</keyword>
<dbReference type="EMBL" id="CAADHO010000023">
    <property type="protein sequence ID" value="VFQ47518.1"/>
    <property type="molecule type" value="Genomic_DNA"/>
</dbReference>
<dbReference type="AlphaFoldDB" id="A0A4V6IM32"/>
<dbReference type="Pfam" id="PF08867">
    <property type="entry name" value="FRG"/>
    <property type="match status" value="1"/>
</dbReference>
<gene>
    <name evidence="2" type="ORF">MSL71_52200</name>
</gene>
<dbReference type="SMART" id="SM00901">
    <property type="entry name" value="FRG"/>
    <property type="match status" value="1"/>
</dbReference>
<dbReference type="RefSeq" id="WP_180147479.1">
    <property type="nucleotide sequence ID" value="NZ_CAADHO010000023.1"/>
</dbReference>
<name>A0A4V6IM32_9BACT</name>
<sequence length="235" mass="27390">MKFFTEYVENIEQFIKIIESRSNYSNLYRGVEDAKNHLLIPTIGRYYDEFIKSGRDEEHYFKYEKDLFILFYKKALQFLNGNNHDEWELLSLAQHHGLATRLLDWTYSPLVALYFAINKNSNVDSCVYILDAKIPFYSEEDKKGFSPFDCGAVGAYMPNNITPRISAQNGLFTLHPNPHEPLNEYIKGKILIKPEHKLLIKKNLNHLGINSQSIFPDIDGLCQNLNWIKFESILS</sequence>
<dbReference type="InterPro" id="IPR014966">
    <property type="entry name" value="FRG-dom"/>
</dbReference>
<proteinExistence type="predicted"/>
<accession>A0A4V6IM32</accession>
<dbReference type="Proteomes" id="UP000507962">
    <property type="component" value="Unassembled WGS sequence"/>
</dbReference>
<organism evidence="2 3">
    <name type="scientific">Desulfoluna butyratoxydans</name>
    <dbReference type="NCBI Taxonomy" id="231438"/>
    <lineage>
        <taxon>Bacteria</taxon>
        <taxon>Pseudomonadati</taxon>
        <taxon>Thermodesulfobacteriota</taxon>
        <taxon>Desulfobacteria</taxon>
        <taxon>Desulfobacterales</taxon>
        <taxon>Desulfolunaceae</taxon>
        <taxon>Desulfoluna</taxon>
    </lineage>
</organism>
<evidence type="ECO:0000259" key="1">
    <source>
        <dbReference type="SMART" id="SM00901"/>
    </source>
</evidence>